<dbReference type="OrthoDB" id="5576453at2759"/>
<dbReference type="EMBL" id="JANBPY010000002">
    <property type="protein sequence ID" value="KAJ1970255.1"/>
    <property type="molecule type" value="Genomic_DNA"/>
</dbReference>
<protein>
    <submittedName>
        <fullName evidence="2">Uncharacterized protein</fullName>
    </submittedName>
</protein>
<feature type="region of interest" description="Disordered" evidence="1">
    <location>
        <begin position="1"/>
        <end position="21"/>
    </location>
</feature>
<sequence length="96" mass="10854">MTQTPPPQETAPTGETDQRAPLEVMQKLEDLLDQMENKLDEFSRDSNDSFDNIEKRLEKMGENLKEMERLSESTDSNNLTANPAENTTVDPTPQQG</sequence>
<dbReference type="Proteomes" id="UP001150925">
    <property type="component" value="Unassembled WGS sequence"/>
</dbReference>
<name>A0A9W8EA25_9FUNG</name>
<dbReference type="AlphaFoldDB" id="A0A9W8EA25"/>
<feature type="region of interest" description="Disordered" evidence="1">
    <location>
        <begin position="59"/>
        <end position="96"/>
    </location>
</feature>
<gene>
    <name evidence="2" type="ORF">IWQ62_000082</name>
</gene>
<comment type="caution">
    <text evidence="2">The sequence shown here is derived from an EMBL/GenBank/DDBJ whole genome shotgun (WGS) entry which is preliminary data.</text>
</comment>
<feature type="compositionally biased region" description="Polar residues" evidence="1">
    <location>
        <begin position="73"/>
        <end position="96"/>
    </location>
</feature>
<organism evidence="2 3">
    <name type="scientific">Dispira parvispora</name>
    <dbReference type="NCBI Taxonomy" id="1520584"/>
    <lineage>
        <taxon>Eukaryota</taxon>
        <taxon>Fungi</taxon>
        <taxon>Fungi incertae sedis</taxon>
        <taxon>Zoopagomycota</taxon>
        <taxon>Kickxellomycotina</taxon>
        <taxon>Dimargaritomycetes</taxon>
        <taxon>Dimargaritales</taxon>
        <taxon>Dimargaritaceae</taxon>
        <taxon>Dispira</taxon>
    </lineage>
</organism>
<evidence type="ECO:0000313" key="3">
    <source>
        <dbReference type="Proteomes" id="UP001150925"/>
    </source>
</evidence>
<proteinExistence type="predicted"/>
<evidence type="ECO:0000256" key="1">
    <source>
        <dbReference type="SAM" id="MobiDB-lite"/>
    </source>
</evidence>
<accession>A0A9W8EA25</accession>
<keyword evidence="3" id="KW-1185">Reference proteome</keyword>
<evidence type="ECO:0000313" key="2">
    <source>
        <dbReference type="EMBL" id="KAJ1970255.1"/>
    </source>
</evidence>
<feature type="compositionally biased region" description="Basic and acidic residues" evidence="1">
    <location>
        <begin position="59"/>
        <end position="72"/>
    </location>
</feature>
<reference evidence="2" key="1">
    <citation type="submission" date="2022-07" db="EMBL/GenBank/DDBJ databases">
        <title>Phylogenomic reconstructions and comparative analyses of Kickxellomycotina fungi.</title>
        <authorList>
            <person name="Reynolds N.K."/>
            <person name="Stajich J.E."/>
            <person name="Barry K."/>
            <person name="Grigoriev I.V."/>
            <person name="Crous P."/>
            <person name="Smith M.E."/>
        </authorList>
    </citation>
    <scope>NUCLEOTIDE SEQUENCE</scope>
    <source>
        <strain evidence="2">RSA 1196</strain>
    </source>
</reference>